<dbReference type="EMBL" id="JRUQ01000060">
    <property type="protein sequence ID" value="KGT88765.1"/>
    <property type="molecule type" value="Genomic_DNA"/>
</dbReference>
<organism evidence="1 2">
    <name type="scientific">Erwinia typographi</name>
    <dbReference type="NCBI Taxonomy" id="371042"/>
    <lineage>
        <taxon>Bacteria</taxon>
        <taxon>Pseudomonadati</taxon>
        <taxon>Pseudomonadota</taxon>
        <taxon>Gammaproteobacteria</taxon>
        <taxon>Enterobacterales</taxon>
        <taxon>Erwiniaceae</taxon>
        <taxon>Erwinia</taxon>
    </lineage>
</organism>
<name>A0A0A3YQ57_9GAMM</name>
<gene>
    <name evidence="1" type="ORF">NG99_21025</name>
</gene>
<sequence>MDNGNTFAAHLAWCGLVALHLARLDGQVCSPGQENLFLTRWLATAEKQRRFRRELANDIRWLLKEGREKGMRADLPGKLHYLWRAGNDLKAQNDLFRLQHALHAVKLTGWDYRVLSESEWSGRRALKISPAVAGIYLKKSALENGFSLEGVQISPLPVRINGNLSALDTLLERAGWYRVSVPDEPQLHYLRAVVSPGGN</sequence>
<dbReference type="Proteomes" id="UP000030351">
    <property type="component" value="Unassembled WGS sequence"/>
</dbReference>
<evidence type="ECO:0008006" key="3">
    <source>
        <dbReference type="Google" id="ProtNLM"/>
    </source>
</evidence>
<dbReference type="RefSeq" id="WP_034897348.1">
    <property type="nucleotide sequence ID" value="NZ_JRUQ01000060.1"/>
</dbReference>
<dbReference type="eggNOG" id="ENOG5032RUW">
    <property type="taxonomic scope" value="Bacteria"/>
</dbReference>
<proteinExistence type="predicted"/>
<dbReference type="OrthoDB" id="6590152at2"/>
<keyword evidence="2" id="KW-1185">Reference proteome</keyword>
<dbReference type="AlphaFoldDB" id="A0A0A3YQ57"/>
<evidence type="ECO:0000313" key="2">
    <source>
        <dbReference type="Proteomes" id="UP000030351"/>
    </source>
</evidence>
<dbReference type="Pfam" id="PF11140">
    <property type="entry name" value="DUF2913"/>
    <property type="match status" value="1"/>
</dbReference>
<reference evidence="1 2" key="1">
    <citation type="submission" date="2014-10" db="EMBL/GenBank/DDBJ databases">
        <title>Genome sequence of Erwinia typographi M043b.</title>
        <authorList>
            <person name="Chan K.-G."/>
            <person name="Tan W.-S."/>
        </authorList>
    </citation>
    <scope>NUCLEOTIDE SEQUENCE [LARGE SCALE GENOMIC DNA]</scope>
    <source>
        <strain evidence="1 2">M043b</strain>
    </source>
</reference>
<comment type="caution">
    <text evidence="1">The sequence shown here is derived from an EMBL/GenBank/DDBJ whole genome shotgun (WGS) entry which is preliminary data.</text>
</comment>
<dbReference type="InterPro" id="IPR021316">
    <property type="entry name" value="DUF2913"/>
</dbReference>
<accession>A0A0A3YQ57</accession>
<protein>
    <recommendedName>
        <fullName evidence="3">DUF2913 family protein</fullName>
    </recommendedName>
</protein>
<evidence type="ECO:0000313" key="1">
    <source>
        <dbReference type="EMBL" id="KGT88765.1"/>
    </source>
</evidence>